<name>B1WTZ1_CROS5</name>
<dbReference type="GO" id="GO:0015979">
    <property type="term" value="P:photosynthesis"/>
    <property type="evidence" value="ECO:0007669"/>
    <property type="project" value="UniProtKB-KW"/>
</dbReference>
<dbReference type="GO" id="GO:0031979">
    <property type="term" value="C:plasma membrane-derived thylakoid lumen"/>
    <property type="evidence" value="ECO:0007669"/>
    <property type="project" value="UniProtKB-SubCell"/>
</dbReference>
<organism evidence="13 14">
    <name type="scientific">Crocosphaera subtropica (strain ATCC 51142 / BH68)</name>
    <name type="common">Cyanothece sp. (strain ATCC 51142)</name>
    <dbReference type="NCBI Taxonomy" id="43989"/>
    <lineage>
        <taxon>Bacteria</taxon>
        <taxon>Bacillati</taxon>
        <taxon>Cyanobacteriota</taxon>
        <taxon>Cyanophyceae</taxon>
        <taxon>Oscillatoriophycideae</taxon>
        <taxon>Chroococcales</taxon>
        <taxon>Aphanothecaceae</taxon>
        <taxon>Crocosphaera</taxon>
        <taxon>Crocosphaera subtropica</taxon>
    </lineage>
</organism>
<evidence type="ECO:0000256" key="9">
    <source>
        <dbReference type="ARBA" id="ARBA00023078"/>
    </source>
</evidence>
<dbReference type="InterPro" id="IPR036909">
    <property type="entry name" value="Cyt_c-like_dom_sf"/>
</dbReference>
<feature type="signal peptide" evidence="11">
    <location>
        <begin position="1"/>
        <end position="27"/>
    </location>
</feature>
<evidence type="ECO:0000313" key="13">
    <source>
        <dbReference type="EMBL" id="ACB50457.1"/>
    </source>
</evidence>
<protein>
    <submittedName>
        <fullName evidence="13">Cytochrome c family protein</fullName>
    </submittedName>
</protein>
<keyword evidence="7" id="KW-0249">Electron transport</keyword>
<evidence type="ECO:0000256" key="8">
    <source>
        <dbReference type="ARBA" id="ARBA00023004"/>
    </source>
</evidence>
<evidence type="ECO:0000256" key="10">
    <source>
        <dbReference type="PROSITE-ProRule" id="PRU00433"/>
    </source>
</evidence>
<keyword evidence="14" id="KW-1185">Reference proteome</keyword>
<dbReference type="PROSITE" id="PS51007">
    <property type="entry name" value="CYTC"/>
    <property type="match status" value="1"/>
</dbReference>
<evidence type="ECO:0000256" key="5">
    <source>
        <dbReference type="ARBA" id="ARBA00022617"/>
    </source>
</evidence>
<dbReference type="Proteomes" id="UP000001203">
    <property type="component" value="Chromosome circular"/>
</dbReference>
<dbReference type="InterPro" id="IPR009056">
    <property type="entry name" value="Cyt_c-like_dom"/>
</dbReference>
<reference evidence="13 14" key="1">
    <citation type="journal article" date="2008" name="Proc. Natl. Acad. Sci. U.S.A.">
        <title>The genome of Cyanothece 51142, a unicellular diazotrophic cyanobacterium important in the marine nitrogen cycle.</title>
        <authorList>
            <person name="Welsh E.A."/>
            <person name="Liberton M."/>
            <person name="Stoeckel J."/>
            <person name="Loh T."/>
            <person name="Elvitigala T."/>
            <person name="Wang C."/>
            <person name="Wollam A."/>
            <person name="Fulton R.S."/>
            <person name="Clifton S.W."/>
            <person name="Jacobs J.M."/>
            <person name="Aurora R."/>
            <person name="Ghosh B.K."/>
            <person name="Sherman L.A."/>
            <person name="Smith R.D."/>
            <person name="Wilson R.K."/>
            <person name="Pakrasi H.B."/>
        </authorList>
    </citation>
    <scope>NUCLEOTIDE SEQUENCE [LARGE SCALE GENOMIC DNA]</scope>
    <source>
        <strain evidence="14">ATCC 51142 / BH68</strain>
    </source>
</reference>
<dbReference type="SUPFAM" id="SSF46626">
    <property type="entry name" value="Cytochrome c"/>
    <property type="match status" value="1"/>
</dbReference>
<dbReference type="eggNOG" id="COG2010">
    <property type="taxonomic scope" value="Bacteria"/>
</dbReference>
<keyword evidence="5 10" id="KW-0349">Heme</keyword>
<gene>
    <name evidence="13" type="ordered locus">cce_1107</name>
</gene>
<dbReference type="HOGENOM" id="CLU_101159_1_0_3"/>
<comment type="subcellular location">
    <subcellularLocation>
        <location evidence="1">Cellular thylakoid lumen</location>
    </subcellularLocation>
</comment>
<accession>B1WTZ1</accession>
<evidence type="ECO:0000256" key="3">
    <source>
        <dbReference type="ARBA" id="ARBA00022448"/>
    </source>
</evidence>
<evidence type="ECO:0000256" key="4">
    <source>
        <dbReference type="ARBA" id="ARBA00022531"/>
    </source>
</evidence>
<dbReference type="InterPro" id="IPR023655">
    <property type="entry name" value="Cyt_C6"/>
</dbReference>
<dbReference type="PANTHER" id="PTHR34688">
    <property type="entry name" value="CYTOCHROME C6, CHLOROPLASTIC"/>
    <property type="match status" value="1"/>
</dbReference>
<dbReference type="EMBL" id="CP000806">
    <property type="protein sequence ID" value="ACB50457.1"/>
    <property type="molecule type" value="Genomic_DNA"/>
</dbReference>
<keyword evidence="8 10" id="KW-0408">Iron</keyword>
<evidence type="ECO:0000256" key="6">
    <source>
        <dbReference type="ARBA" id="ARBA00022723"/>
    </source>
</evidence>
<dbReference type="GO" id="GO:0005506">
    <property type="term" value="F:iron ion binding"/>
    <property type="evidence" value="ECO:0007669"/>
    <property type="project" value="InterPro"/>
</dbReference>
<comment type="similarity">
    <text evidence="2">Belongs to the cytochrome c family. PetJ subfamily.</text>
</comment>
<evidence type="ECO:0000256" key="7">
    <source>
        <dbReference type="ARBA" id="ARBA00022982"/>
    </source>
</evidence>
<evidence type="ECO:0000313" key="14">
    <source>
        <dbReference type="Proteomes" id="UP000001203"/>
    </source>
</evidence>
<evidence type="ECO:0000259" key="12">
    <source>
        <dbReference type="PROSITE" id="PS51007"/>
    </source>
</evidence>
<dbReference type="PRINTS" id="PR00605">
    <property type="entry name" value="CYTCHROMECIC"/>
</dbReference>
<dbReference type="STRING" id="43989.cce_1107"/>
<evidence type="ECO:0000256" key="1">
    <source>
        <dbReference type="ARBA" id="ARBA00004518"/>
    </source>
</evidence>
<dbReference type="AlphaFoldDB" id="B1WTZ1"/>
<evidence type="ECO:0000256" key="11">
    <source>
        <dbReference type="SAM" id="SignalP"/>
    </source>
</evidence>
<feature type="domain" description="Cytochrome c" evidence="12">
    <location>
        <begin position="28"/>
        <end position="108"/>
    </location>
</feature>
<dbReference type="RefSeq" id="WP_009543941.1">
    <property type="nucleotide sequence ID" value="NC_010546.1"/>
</dbReference>
<sequence length="115" mass="13061">MQLKIYSIFFTVILLLFLVISPTSTLAEEATDGAKIFTVHCAGCHPNGNNIIRRGKNLKMKALKRNKVDTLDAVINIVTYGKNNMSAYEERLTQDEIKMVSQYVLEQANNNWRNP</sequence>
<feature type="chain" id="PRO_5002770430" evidence="11">
    <location>
        <begin position="28"/>
        <end position="115"/>
    </location>
</feature>
<dbReference type="OrthoDB" id="5570429at2"/>
<keyword evidence="6 10" id="KW-0479">Metal-binding</keyword>
<dbReference type="GO" id="GO:0020037">
    <property type="term" value="F:heme binding"/>
    <property type="evidence" value="ECO:0007669"/>
    <property type="project" value="InterPro"/>
</dbReference>
<keyword evidence="11" id="KW-0732">Signal</keyword>
<dbReference type="Gene3D" id="1.10.760.10">
    <property type="entry name" value="Cytochrome c-like domain"/>
    <property type="match status" value="1"/>
</dbReference>
<dbReference type="PANTHER" id="PTHR34688:SF2">
    <property type="entry name" value="CYTOCHROME C6, CHLOROPLASTIC"/>
    <property type="match status" value="1"/>
</dbReference>
<dbReference type="KEGG" id="cyt:cce_1107"/>
<keyword evidence="4" id="KW-0602">Photosynthesis</keyword>
<proteinExistence type="inferred from homology"/>
<dbReference type="GO" id="GO:0009055">
    <property type="term" value="F:electron transfer activity"/>
    <property type="evidence" value="ECO:0007669"/>
    <property type="project" value="InterPro"/>
</dbReference>
<evidence type="ECO:0000256" key="2">
    <source>
        <dbReference type="ARBA" id="ARBA00009650"/>
    </source>
</evidence>
<dbReference type="Pfam" id="PF13442">
    <property type="entry name" value="Cytochrome_CBB3"/>
    <property type="match status" value="1"/>
</dbReference>
<dbReference type="InterPro" id="IPR008168">
    <property type="entry name" value="Cyt_C_IC"/>
</dbReference>
<keyword evidence="9" id="KW-0793">Thylakoid</keyword>
<keyword evidence="3" id="KW-0813">Transport</keyword>